<proteinExistence type="predicted"/>
<dbReference type="EMBL" id="JAMTCG010000027">
    <property type="protein sequence ID" value="MCP2163147.1"/>
    <property type="molecule type" value="Genomic_DNA"/>
</dbReference>
<organism evidence="2 3">
    <name type="scientific">Williamsia serinedens</name>
    <dbReference type="NCBI Taxonomy" id="391736"/>
    <lineage>
        <taxon>Bacteria</taxon>
        <taxon>Bacillati</taxon>
        <taxon>Actinomycetota</taxon>
        <taxon>Actinomycetes</taxon>
        <taxon>Mycobacteriales</taxon>
        <taxon>Nocardiaceae</taxon>
        <taxon>Williamsia</taxon>
    </lineage>
</organism>
<evidence type="ECO:0000313" key="3">
    <source>
        <dbReference type="Proteomes" id="UP001205740"/>
    </source>
</evidence>
<dbReference type="Proteomes" id="UP001205740">
    <property type="component" value="Unassembled WGS sequence"/>
</dbReference>
<keyword evidence="1" id="KW-0472">Membrane</keyword>
<accession>A0ABT1HB41</accession>
<name>A0ABT1HB41_9NOCA</name>
<gene>
    <name evidence="2" type="ORF">LX12_004362</name>
</gene>
<evidence type="ECO:0000256" key="1">
    <source>
        <dbReference type="SAM" id="Phobius"/>
    </source>
</evidence>
<keyword evidence="1" id="KW-1133">Transmembrane helix</keyword>
<keyword evidence="1" id="KW-0812">Transmembrane</keyword>
<keyword evidence="3" id="KW-1185">Reference proteome</keyword>
<evidence type="ECO:0000313" key="2">
    <source>
        <dbReference type="EMBL" id="MCP2163147.1"/>
    </source>
</evidence>
<feature type="transmembrane region" description="Helical" evidence="1">
    <location>
        <begin position="6"/>
        <end position="29"/>
    </location>
</feature>
<sequence>MSTFWHVFQALVLGSILVPAMWVAWVLFWQLMTTEGEKQ</sequence>
<protein>
    <submittedName>
        <fullName evidence="2">Uncharacterized protein</fullName>
    </submittedName>
</protein>
<comment type="caution">
    <text evidence="2">The sequence shown here is derived from an EMBL/GenBank/DDBJ whole genome shotgun (WGS) entry which is preliminary data.</text>
</comment>
<reference evidence="2 3" key="1">
    <citation type="submission" date="2022-06" db="EMBL/GenBank/DDBJ databases">
        <title>Genomic Encyclopedia of Archaeal and Bacterial Type Strains, Phase II (KMG-II): from individual species to whole genera.</title>
        <authorList>
            <person name="Goeker M."/>
        </authorList>
    </citation>
    <scope>NUCLEOTIDE SEQUENCE [LARGE SCALE GENOMIC DNA]</scope>
    <source>
        <strain evidence="2 3">DSM 45037</strain>
    </source>
</reference>